<evidence type="ECO:0000313" key="2">
    <source>
        <dbReference type="EMBL" id="EGK73563.1"/>
    </source>
</evidence>
<dbReference type="EMBL" id="AFHG01000028">
    <property type="protein sequence ID" value="EGK73563.1"/>
    <property type="molecule type" value="Genomic_DNA"/>
</dbReference>
<dbReference type="Proteomes" id="UP000005019">
    <property type="component" value="Unassembled WGS sequence"/>
</dbReference>
<evidence type="ECO:0000313" key="3">
    <source>
        <dbReference type="Proteomes" id="UP000005019"/>
    </source>
</evidence>
<accession>F5R788</accession>
<dbReference type="STRING" id="1000565.METUNv1_00193"/>
<proteinExistence type="predicted"/>
<feature type="compositionally biased region" description="Low complexity" evidence="1">
    <location>
        <begin position="33"/>
        <end position="43"/>
    </location>
</feature>
<gene>
    <name evidence="2" type="ORF">METUNv1_00193</name>
</gene>
<organism evidence="2 3">
    <name type="scientific">Methyloversatilis universalis (strain ATCC BAA-1314 / DSM 25237 / JCM 13912 / CCUG 52030 / FAM5)</name>
    <dbReference type="NCBI Taxonomy" id="1000565"/>
    <lineage>
        <taxon>Bacteria</taxon>
        <taxon>Pseudomonadati</taxon>
        <taxon>Pseudomonadota</taxon>
        <taxon>Betaproteobacteria</taxon>
        <taxon>Nitrosomonadales</taxon>
        <taxon>Sterolibacteriaceae</taxon>
        <taxon>Methyloversatilis</taxon>
    </lineage>
</organism>
<evidence type="ECO:0000256" key="1">
    <source>
        <dbReference type="SAM" id="MobiDB-lite"/>
    </source>
</evidence>
<feature type="region of interest" description="Disordered" evidence="1">
    <location>
        <begin position="21"/>
        <end position="74"/>
    </location>
</feature>
<sequence length="74" mass="7826">MCRAGRDRLAVPARAPDVRAACRGGGAARARRSPSAAGFPARRTTARTAPGLTPFRRDAVRPVPEHRAQAPITP</sequence>
<keyword evidence="3" id="KW-1185">Reference proteome</keyword>
<name>F5R788_METUF</name>
<comment type="caution">
    <text evidence="2">The sequence shown here is derived from an EMBL/GenBank/DDBJ whole genome shotgun (WGS) entry which is preliminary data.</text>
</comment>
<reference evidence="2 3" key="1">
    <citation type="journal article" date="2011" name="J. Bacteriol.">
        <title>Genome sequence of Methyloversatilis universalis FAM5T, a methylotrophic representative of the order Rhodocyclales.</title>
        <authorList>
            <person name="Kittichotirat W."/>
            <person name="Good N.M."/>
            <person name="Hall R."/>
            <person name="Bringel F."/>
            <person name="Lajus A."/>
            <person name="Medigue C."/>
            <person name="Smalley N.E."/>
            <person name="Beck D."/>
            <person name="Bumgarner R."/>
            <person name="Vuilleumier S."/>
            <person name="Kalyuzhnaya M.G."/>
        </authorList>
    </citation>
    <scope>NUCLEOTIDE SEQUENCE [LARGE SCALE GENOMIC DNA]</scope>
    <source>
        <strain evidence="3">ATCC BAA-1314 / JCM 13912 / FAM5</strain>
    </source>
</reference>
<protein>
    <submittedName>
        <fullName evidence="2">Uncharacterized protein</fullName>
    </submittedName>
</protein>
<feature type="compositionally biased region" description="Basic and acidic residues" evidence="1">
    <location>
        <begin position="55"/>
        <end position="68"/>
    </location>
</feature>
<dbReference type="AlphaFoldDB" id="F5R788"/>